<dbReference type="Gene3D" id="1.10.630.10">
    <property type="entry name" value="Cytochrome P450"/>
    <property type="match status" value="1"/>
</dbReference>
<dbReference type="PANTHER" id="PTHR46696">
    <property type="entry name" value="P450, PUTATIVE (EUROFUNG)-RELATED"/>
    <property type="match status" value="1"/>
</dbReference>
<keyword evidence="3" id="KW-1185">Reference proteome</keyword>
<dbReference type="EMBL" id="JBHUKQ010000016">
    <property type="protein sequence ID" value="MFD2485313.1"/>
    <property type="molecule type" value="Genomic_DNA"/>
</dbReference>
<dbReference type="RefSeq" id="WP_344278909.1">
    <property type="nucleotide sequence ID" value="NZ_BAAAHV010000015.1"/>
</dbReference>
<reference evidence="3" key="1">
    <citation type="journal article" date="2019" name="Int. J. Syst. Evol. Microbiol.">
        <title>The Global Catalogue of Microorganisms (GCM) 10K type strain sequencing project: providing services to taxonomists for standard genome sequencing and annotation.</title>
        <authorList>
            <consortium name="The Broad Institute Genomics Platform"/>
            <consortium name="The Broad Institute Genome Sequencing Center for Infectious Disease"/>
            <person name="Wu L."/>
            <person name="Ma J."/>
        </authorList>
    </citation>
    <scope>NUCLEOTIDE SEQUENCE [LARGE SCALE GENOMIC DNA]</scope>
    <source>
        <strain evidence="3">CGMCC 4.7638</strain>
    </source>
</reference>
<name>A0ABW5I7Q5_9PSEU</name>
<dbReference type="InterPro" id="IPR001128">
    <property type="entry name" value="Cyt_P450"/>
</dbReference>
<protein>
    <submittedName>
        <fullName evidence="2">Cytochrome P450</fullName>
    </submittedName>
</protein>
<gene>
    <name evidence="2" type="ORF">ACFSUT_33930</name>
</gene>
<comment type="similarity">
    <text evidence="1">Belongs to the cytochrome P450 family.</text>
</comment>
<evidence type="ECO:0000313" key="2">
    <source>
        <dbReference type="EMBL" id="MFD2485313.1"/>
    </source>
</evidence>
<proteinExistence type="inferred from homology"/>
<organism evidence="2 3">
    <name type="scientific">Amycolatopsis albidoflavus</name>
    <dbReference type="NCBI Taxonomy" id="102226"/>
    <lineage>
        <taxon>Bacteria</taxon>
        <taxon>Bacillati</taxon>
        <taxon>Actinomycetota</taxon>
        <taxon>Actinomycetes</taxon>
        <taxon>Pseudonocardiales</taxon>
        <taxon>Pseudonocardiaceae</taxon>
        <taxon>Amycolatopsis</taxon>
    </lineage>
</organism>
<evidence type="ECO:0000313" key="3">
    <source>
        <dbReference type="Proteomes" id="UP001597542"/>
    </source>
</evidence>
<evidence type="ECO:0000256" key="1">
    <source>
        <dbReference type="ARBA" id="ARBA00010617"/>
    </source>
</evidence>
<dbReference type="InterPro" id="IPR002397">
    <property type="entry name" value="Cyt_P450_B"/>
</dbReference>
<comment type="caution">
    <text evidence="2">The sequence shown here is derived from an EMBL/GenBank/DDBJ whole genome shotgun (WGS) entry which is preliminary data.</text>
</comment>
<dbReference type="PRINTS" id="PR00359">
    <property type="entry name" value="BP450"/>
</dbReference>
<dbReference type="Proteomes" id="UP001597542">
    <property type="component" value="Unassembled WGS sequence"/>
</dbReference>
<dbReference type="Pfam" id="PF00067">
    <property type="entry name" value="p450"/>
    <property type="match status" value="1"/>
</dbReference>
<accession>A0ABW5I7Q5</accession>
<sequence>MRTKLDGIDLWNPDNYVSGVPYEMFARLRAEAPVYWHEEPGGPGFWVITKHADVRAISRDWATFSSELGGTEIADYPEAELAGLRLLLLYMDPDRHTRYRLLVNKAFTPRRVQALAQRIEQLSARIVDEVAELGGCDFVADLAAQLPLRVIAELIGIPEPDRPFVFDLANRIIGWMDPELSSQRSDATAASVEMLQYAAKLAEVKRSDPGDDITSALVHISLEDESGVHRLSELEIGLFFLLLAIAGNETTRNLLSQGMLAFFEHPGEWARLRANPTLMDGAIEEMLRWGTPTMHFRRTATRDTVVRDVLIREGEKVSVWYISANRDEEVFADPCRFDITRSPNDHLAFGGGGPHFCFGSHLAKIEISAFFGQLLRRLPDIRLDGEVDRLRSNFANAVKRMPVAFAPTRVAARIGPGSTR</sequence>
<dbReference type="PANTHER" id="PTHR46696:SF4">
    <property type="entry name" value="BIOTIN BIOSYNTHESIS CYTOCHROME P450"/>
    <property type="match status" value="1"/>
</dbReference>
<dbReference type="CDD" id="cd11033">
    <property type="entry name" value="CYP142-like"/>
    <property type="match status" value="1"/>
</dbReference>
<dbReference type="SUPFAM" id="SSF48264">
    <property type="entry name" value="Cytochrome P450"/>
    <property type="match status" value="1"/>
</dbReference>
<dbReference type="InterPro" id="IPR036396">
    <property type="entry name" value="Cyt_P450_sf"/>
</dbReference>